<dbReference type="GO" id="GO:0005743">
    <property type="term" value="C:mitochondrial inner membrane"/>
    <property type="evidence" value="ECO:0007669"/>
    <property type="project" value="UniProtKB-SubCell"/>
</dbReference>
<feature type="compositionally biased region" description="Acidic residues" evidence="10">
    <location>
        <begin position="37"/>
        <end position="64"/>
    </location>
</feature>
<dbReference type="OrthoDB" id="405848at2759"/>
<comment type="caution">
    <text evidence="12">The sequence shown here is derived from an EMBL/GenBank/DDBJ whole genome shotgun (WGS) entry which is preliminary data.</text>
</comment>
<gene>
    <name evidence="12" type="ORF">BCR39DRAFT_541532</name>
</gene>
<dbReference type="InterPro" id="IPR036811">
    <property type="entry name" value="Ubol_cytC_Rdtase_hinge_dom_sf"/>
</dbReference>
<dbReference type="PANTHER" id="PTHR15336:SF0">
    <property type="entry name" value="CYTOCHROME B-C1 COMPLEX SUBUNIT 6, MITOCHONDRIAL"/>
    <property type="match status" value="1"/>
</dbReference>
<evidence type="ECO:0000256" key="9">
    <source>
        <dbReference type="ARBA" id="ARBA00023157"/>
    </source>
</evidence>
<feature type="domain" description="Ubiquinol-cytochrome C reductase hinge" evidence="11">
    <location>
        <begin position="64"/>
        <end position="126"/>
    </location>
</feature>
<name>A0A1Y2AUK2_9TREE</name>
<evidence type="ECO:0000256" key="5">
    <source>
        <dbReference type="ARBA" id="ARBA00022792"/>
    </source>
</evidence>
<comment type="similarity">
    <text evidence="2">Belongs to the UQCRH/QCR6 family.</text>
</comment>
<evidence type="ECO:0000256" key="10">
    <source>
        <dbReference type="SAM" id="MobiDB-lite"/>
    </source>
</evidence>
<evidence type="ECO:0000256" key="8">
    <source>
        <dbReference type="ARBA" id="ARBA00023136"/>
    </source>
</evidence>
<keyword evidence="5" id="KW-0999">Mitochondrion inner membrane</keyword>
<dbReference type="FunFam" id="1.10.287.20:FF:000001">
    <property type="entry name" value="Cytochrome b-c1 complex subunit 6"/>
    <property type="match status" value="1"/>
</dbReference>
<evidence type="ECO:0000259" key="11">
    <source>
        <dbReference type="Pfam" id="PF02320"/>
    </source>
</evidence>
<dbReference type="Pfam" id="PF02320">
    <property type="entry name" value="UCR_hinge"/>
    <property type="match status" value="1"/>
</dbReference>
<dbReference type="EMBL" id="MCFC01000049">
    <property type="protein sequence ID" value="ORY26232.1"/>
    <property type="molecule type" value="Genomic_DNA"/>
</dbReference>
<evidence type="ECO:0000256" key="3">
    <source>
        <dbReference type="ARBA" id="ARBA00022448"/>
    </source>
</evidence>
<accession>A0A1Y2AUK2</accession>
<dbReference type="InterPro" id="IPR023184">
    <property type="entry name" value="Ubol_cytC_Rdtase_hinge_dom"/>
</dbReference>
<dbReference type="AlphaFoldDB" id="A0A1Y2AUK2"/>
<dbReference type="InParanoid" id="A0A1Y2AUK2"/>
<organism evidence="12 13">
    <name type="scientific">Naematelia encephala</name>
    <dbReference type="NCBI Taxonomy" id="71784"/>
    <lineage>
        <taxon>Eukaryota</taxon>
        <taxon>Fungi</taxon>
        <taxon>Dikarya</taxon>
        <taxon>Basidiomycota</taxon>
        <taxon>Agaricomycotina</taxon>
        <taxon>Tremellomycetes</taxon>
        <taxon>Tremellales</taxon>
        <taxon>Naemateliaceae</taxon>
        <taxon>Naematelia</taxon>
    </lineage>
</organism>
<feature type="region of interest" description="Disordered" evidence="10">
    <location>
        <begin position="1"/>
        <end position="82"/>
    </location>
</feature>
<keyword evidence="3" id="KW-0813">Transport</keyword>
<keyword evidence="6" id="KW-0249">Electron transport</keyword>
<dbReference type="Gene3D" id="1.10.287.20">
    <property type="entry name" value="Ubiquinol-cytochrome C reductase hinge domain"/>
    <property type="match status" value="1"/>
</dbReference>
<reference evidence="12 13" key="1">
    <citation type="submission" date="2016-07" db="EMBL/GenBank/DDBJ databases">
        <title>Pervasive Adenine N6-methylation of Active Genes in Fungi.</title>
        <authorList>
            <consortium name="DOE Joint Genome Institute"/>
            <person name="Mondo S.J."/>
            <person name="Dannebaum R.O."/>
            <person name="Kuo R.C."/>
            <person name="Labutti K."/>
            <person name="Haridas S."/>
            <person name="Kuo A."/>
            <person name="Salamov A."/>
            <person name="Ahrendt S.R."/>
            <person name="Lipzen A."/>
            <person name="Sullivan W."/>
            <person name="Andreopoulos W.B."/>
            <person name="Clum A."/>
            <person name="Lindquist E."/>
            <person name="Daum C."/>
            <person name="Ramamoorthy G.K."/>
            <person name="Gryganskyi A."/>
            <person name="Culley D."/>
            <person name="Magnuson J.K."/>
            <person name="James T.Y."/>
            <person name="O'Malley M.A."/>
            <person name="Stajich J.E."/>
            <person name="Spatafora J.W."/>
            <person name="Visel A."/>
            <person name="Grigoriev I.V."/>
        </authorList>
    </citation>
    <scope>NUCLEOTIDE SEQUENCE [LARGE SCALE GENOMIC DNA]</scope>
    <source>
        <strain evidence="12 13">68-887.2</strain>
    </source>
</reference>
<sequence length="127" mass="14177">MSKAATEPSVAREEESTPSFFSQLVSFVLPTAHAEEPKDDSEEEEKSEEEEAGGEEEEEEEPEDIAPGIREECESTECTGPSKHFKHCAEKIEKGEGWKGEDCVEELFHLMHCVDTCSAPKLFKKLA</sequence>
<evidence type="ECO:0000256" key="1">
    <source>
        <dbReference type="ARBA" id="ARBA00004137"/>
    </source>
</evidence>
<keyword evidence="7" id="KW-0496">Mitochondrion</keyword>
<evidence type="ECO:0000313" key="13">
    <source>
        <dbReference type="Proteomes" id="UP000193986"/>
    </source>
</evidence>
<evidence type="ECO:0000313" key="12">
    <source>
        <dbReference type="EMBL" id="ORY26232.1"/>
    </source>
</evidence>
<keyword evidence="13" id="KW-1185">Reference proteome</keyword>
<dbReference type="STRING" id="71784.A0A1Y2AUK2"/>
<evidence type="ECO:0000256" key="4">
    <source>
        <dbReference type="ARBA" id="ARBA00022660"/>
    </source>
</evidence>
<evidence type="ECO:0000256" key="2">
    <source>
        <dbReference type="ARBA" id="ARBA00006498"/>
    </source>
</evidence>
<keyword evidence="4" id="KW-0679">Respiratory chain</keyword>
<comment type="subcellular location">
    <subcellularLocation>
        <location evidence="1">Mitochondrion inner membrane</location>
        <topology evidence="1">Peripheral membrane protein</topology>
        <orientation evidence="1">Intermembrane side</orientation>
    </subcellularLocation>
</comment>
<dbReference type="Proteomes" id="UP000193986">
    <property type="component" value="Unassembled WGS sequence"/>
</dbReference>
<protein>
    <submittedName>
        <fullName evidence="12">Ubiquinol-cytochrome C reductase hinge domain-containing protein</fullName>
    </submittedName>
</protein>
<keyword evidence="8" id="KW-0472">Membrane</keyword>
<evidence type="ECO:0000256" key="6">
    <source>
        <dbReference type="ARBA" id="ARBA00022982"/>
    </source>
</evidence>
<dbReference type="SUPFAM" id="SSF81531">
    <property type="entry name" value="Non-heme 11 kDa protein of cytochrome bc1 complex (Ubiquinol-cytochrome c reductase)"/>
    <property type="match status" value="1"/>
</dbReference>
<keyword evidence="9" id="KW-1015">Disulfide bond</keyword>
<dbReference type="GO" id="GO:0006122">
    <property type="term" value="P:mitochondrial electron transport, ubiquinol to cytochrome c"/>
    <property type="evidence" value="ECO:0007669"/>
    <property type="project" value="InterPro"/>
</dbReference>
<proteinExistence type="inferred from homology"/>
<dbReference type="InterPro" id="IPR003422">
    <property type="entry name" value="Cyt_b-c1_6"/>
</dbReference>
<dbReference type="PANTHER" id="PTHR15336">
    <property type="entry name" value="UBIQUINOL-CYTOCHROME C REDUCTASE COMPLEX 7.8 KDA PROTEIN"/>
    <property type="match status" value="1"/>
</dbReference>
<evidence type="ECO:0000256" key="7">
    <source>
        <dbReference type="ARBA" id="ARBA00023128"/>
    </source>
</evidence>